<evidence type="ECO:0000256" key="2">
    <source>
        <dbReference type="ARBA" id="ARBA00022737"/>
    </source>
</evidence>
<keyword evidence="3 5" id="KW-0863">Zinc-finger</keyword>
<feature type="binding site" evidence="6">
    <location>
        <position position="58"/>
    </location>
    <ligand>
        <name>Zn(2+)</name>
        <dbReference type="ChEBI" id="CHEBI:29105"/>
    </ligand>
</feature>
<feature type="binding site" evidence="6">
    <location>
        <position position="6"/>
    </location>
    <ligand>
        <name>Zn(2+)</name>
        <dbReference type="ChEBI" id="CHEBI:29105"/>
    </ligand>
</feature>
<feature type="binding site" evidence="6">
    <location>
        <position position="61"/>
    </location>
    <ligand>
        <name>Zn(2+)</name>
        <dbReference type="ChEBI" id="CHEBI:29105"/>
    </ligand>
</feature>
<feature type="domain" description="C2H2-type" evidence="7">
    <location>
        <begin position="112"/>
        <end position="139"/>
    </location>
</feature>
<evidence type="ECO:0000256" key="4">
    <source>
        <dbReference type="ARBA" id="ARBA00022833"/>
    </source>
</evidence>
<organism evidence="9 10">
    <name type="scientific">Drosophila navojoa</name>
    <name type="common">Fruit fly</name>
    <dbReference type="NCBI Taxonomy" id="7232"/>
    <lineage>
        <taxon>Eukaryota</taxon>
        <taxon>Metazoa</taxon>
        <taxon>Ecdysozoa</taxon>
        <taxon>Arthropoda</taxon>
        <taxon>Hexapoda</taxon>
        <taxon>Insecta</taxon>
        <taxon>Pterygota</taxon>
        <taxon>Neoptera</taxon>
        <taxon>Endopterygota</taxon>
        <taxon>Diptera</taxon>
        <taxon>Brachycera</taxon>
        <taxon>Muscomorpha</taxon>
        <taxon>Ephydroidea</taxon>
        <taxon>Drosophilidae</taxon>
        <taxon>Drosophila</taxon>
    </lineage>
</organism>
<dbReference type="PANTHER" id="PTHR23235">
    <property type="entry name" value="KRUEPPEL-LIKE TRANSCRIPTION FACTOR"/>
    <property type="match status" value="1"/>
</dbReference>
<accession>A0A484BB11</accession>
<evidence type="ECO:0000259" key="8">
    <source>
        <dbReference type="PROSITE" id="PS51915"/>
    </source>
</evidence>
<dbReference type="FunFam" id="3.30.160.60:FF:000100">
    <property type="entry name" value="Zinc finger 45-like"/>
    <property type="match status" value="1"/>
</dbReference>
<comment type="caution">
    <text evidence="9">The sequence shown here is derived from an EMBL/GenBank/DDBJ whole genome shotgun (WGS) entry which is preliminary data.</text>
</comment>
<dbReference type="FunFam" id="3.30.160.60:FF:000448">
    <property type="entry name" value="RE1-silencing transcription factor A"/>
    <property type="match status" value="1"/>
</dbReference>
<dbReference type="PROSITE" id="PS00028">
    <property type="entry name" value="ZINC_FINGER_C2H2_1"/>
    <property type="match status" value="3"/>
</dbReference>
<evidence type="ECO:0000259" key="7">
    <source>
        <dbReference type="PROSITE" id="PS50157"/>
    </source>
</evidence>
<feature type="binding site" evidence="6">
    <location>
        <position position="9"/>
    </location>
    <ligand>
        <name>Zn(2+)</name>
        <dbReference type="ChEBI" id="CHEBI:29105"/>
    </ligand>
</feature>
<dbReference type="Pfam" id="PF00096">
    <property type="entry name" value="zf-C2H2"/>
    <property type="match status" value="3"/>
</dbReference>
<dbReference type="InterPro" id="IPR036236">
    <property type="entry name" value="Znf_C2H2_sf"/>
</dbReference>
<dbReference type="PROSITE" id="PS51915">
    <property type="entry name" value="ZAD"/>
    <property type="match status" value="1"/>
</dbReference>
<dbReference type="GO" id="GO:0008270">
    <property type="term" value="F:zinc ion binding"/>
    <property type="evidence" value="ECO:0007669"/>
    <property type="project" value="UniProtKB-UniRule"/>
</dbReference>
<dbReference type="SUPFAM" id="SSF57716">
    <property type="entry name" value="Glucocorticoid receptor-like (DNA-binding domain)"/>
    <property type="match status" value="1"/>
</dbReference>
<feature type="domain" description="C2H2-type" evidence="7">
    <location>
        <begin position="169"/>
        <end position="196"/>
    </location>
</feature>
<dbReference type="AlphaFoldDB" id="A0A484BB11"/>
<dbReference type="Pfam" id="PF07776">
    <property type="entry name" value="zf-AD"/>
    <property type="match status" value="1"/>
</dbReference>
<keyword evidence="4 6" id="KW-0862">Zinc</keyword>
<dbReference type="Gene3D" id="3.30.160.60">
    <property type="entry name" value="Classic Zinc Finger"/>
    <property type="match status" value="3"/>
</dbReference>
<feature type="domain" description="C2H2-type" evidence="7">
    <location>
        <begin position="197"/>
        <end position="225"/>
    </location>
</feature>
<sequence length="237" mass="27523">MDTEICRICLNASKTLVNIFALREQIHNGQSEPSLADMLNACAACHIKINDGLPQQICLSCVLSAQNAYRFKRKCEENYQQLLKSMKKKPEKTKTEPDSKHVNQMKAEKIQYKCQLCSKQFAHLSLLRVHKKWHLENKSRVKVTALPKQKYPVRQKSRNLPVSEPERPFACTICPLAFQIKTHLERHMRNHTGERPYQCPHCAESFVRSDYCRNHMNKVHRGLKFNGKLPQKKKGKS</sequence>
<dbReference type="Gene3D" id="3.40.1800.20">
    <property type="match status" value="1"/>
</dbReference>
<keyword evidence="1 6" id="KW-0479">Metal-binding</keyword>
<dbReference type="SMART" id="SM00868">
    <property type="entry name" value="zf-AD"/>
    <property type="match status" value="1"/>
</dbReference>
<evidence type="ECO:0000256" key="3">
    <source>
        <dbReference type="ARBA" id="ARBA00022771"/>
    </source>
</evidence>
<evidence type="ECO:0008006" key="11">
    <source>
        <dbReference type="Google" id="ProtNLM"/>
    </source>
</evidence>
<dbReference type="GO" id="GO:0000981">
    <property type="term" value="F:DNA-binding transcription factor activity, RNA polymerase II-specific"/>
    <property type="evidence" value="ECO:0007669"/>
    <property type="project" value="TreeGrafter"/>
</dbReference>
<reference evidence="9 10" key="1">
    <citation type="journal article" date="2019" name="J. Hered.">
        <title>An Improved Genome Assembly for Drosophila navojoa, the Basal Species in the mojavensis Cluster.</title>
        <authorList>
            <person name="Vanderlinde T."/>
            <person name="Dupim E.G."/>
            <person name="Nazario-Yepiz N.O."/>
            <person name="Carvalho A.B."/>
        </authorList>
    </citation>
    <scope>NUCLEOTIDE SEQUENCE [LARGE SCALE GENOMIC DNA]</scope>
    <source>
        <strain evidence="9">Navoj_Jal97</strain>
        <tissue evidence="9">Whole organism</tissue>
    </source>
</reference>
<proteinExistence type="predicted"/>
<dbReference type="PROSITE" id="PS50157">
    <property type="entry name" value="ZINC_FINGER_C2H2_2"/>
    <property type="match status" value="3"/>
</dbReference>
<dbReference type="InterPro" id="IPR012934">
    <property type="entry name" value="Znf_AD"/>
</dbReference>
<dbReference type="GO" id="GO:0000978">
    <property type="term" value="F:RNA polymerase II cis-regulatory region sequence-specific DNA binding"/>
    <property type="evidence" value="ECO:0007669"/>
    <property type="project" value="TreeGrafter"/>
</dbReference>
<gene>
    <name evidence="9" type="ORF">AWZ03_008115</name>
</gene>
<evidence type="ECO:0000313" key="10">
    <source>
        <dbReference type="Proteomes" id="UP000295192"/>
    </source>
</evidence>
<dbReference type="PANTHER" id="PTHR23235:SF120">
    <property type="entry name" value="KRUPPEL-LIKE FACTOR 15"/>
    <property type="match status" value="1"/>
</dbReference>
<protein>
    <recommendedName>
        <fullName evidence="11">C2H2-type domain-containing protein</fullName>
    </recommendedName>
</protein>
<dbReference type="GO" id="GO:0005634">
    <property type="term" value="C:nucleus"/>
    <property type="evidence" value="ECO:0007669"/>
    <property type="project" value="InterPro"/>
</dbReference>
<dbReference type="SUPFAM" id="SSF57667">
    <property type="entry name" value="beta-beta-alpha zinc fingers"/>
    <property type="match status" value="2"/>
</dbReference>
<evidence type="ECO:0000256" key="5">
    <source>
        <dbReference type="PROSITE-ProRule" id="PRU00042"/>
    </source>
</evidence>
<evidence type="ECO:0000256" key="6">
    <source>
        <dbReference type="PROSITE-ProRule" id="PRU01263"/>
    </source>
</evidence>
<dbReference type="OrthoDB" id="7847744at2759"/>
<dbReference type="Proteomes" id="UP000295192">
    <property type="component" value="Unassembled WGS sequence"/>
</dbReference>
<name>A0A484BB11_DRONA</name>
<dbReference type="OMA" id="RSDYCRN"/>
<dbReference type="EMBL" id="LSRL02000077">
    <property type="protein sequence ID" value="TDG45492.1"/>
    <property type="molecule type" value="Genomic_DNA"/>
</dbReference>
<keyword evidence="10" id="KW-1185">Reference proteome</keyword>
<evidence type="ECO:0000256" key="1">
    <source>
        <dbReference type="ARBA" id="ARBA00022723"/>
    </source>
</evidence>
<dbReference type="SMART" id="SM00355">
    <property type="entry name" value="ZnF_C2H2"/>
    <property type="match status" value="3"/>
</dbReference>
<keyword evidence="2" id="KW-0677">Repeat</keyword>
<evidence type="ECO:0000313" key="9">
    <source>
        <dbReference type="EMBL" id="TDG45492.1"/>
    </source>
</evidence>
<dbReference type="InterPro" id="IPR013087">
    <property type="entry name" value="Znf_C2H2_type"/>
</dbReference>
<feature type="domain" description="ZAD" evidence="8">
    <location>
        <begin position="4"/>
        <end position="85"/>
    </location>
</feature>